<dbReference type="EMBL" id="JARAOO010000014">
    <property type="protein sequence ID" value="KAJ7942748.1"/>
    <property type="molecule type" value="Genomic_DNA"/>
</dbReference>
<reference evidence="2" key="1">
    <citation type="journal article" date="2023" name="Science">
        <title>Elucidation of the pathway for biosynthesis of saponin adjuvants from the soapbark tree.</title>
        <authorList>
            <person name="Reed J."/>
            <person name="Orme A."/>
            <person name="El-Demerdash A."/>
            <person name="Owen C."/>
            <person name="Martin L.B.B."/>
            <person name="Misra R.C."/>
            <person name="Kikuchi S."/>
            <person name="Rejzek M."/>
            <person name="Martin A.C."/>
            <person name="Harkess A."/>
            <person name="Leebens-Mack J."/>
            <person name="Louveau T."/>
            <person name="Stephenson M.J."/>
            <person name="Osbourn A."/>
        </authorList>
    </citation>
    <scope>NUCLEOTIDE SEQUENCE</scope>
    <source>
        <strain evidence="2">S10</strain>
    </source>
</reference>
<dbReference type="GO" id="GO:0004674">
    <property type="term" value="F:protein serine/threonine kinase activity"/>
    <property type="evidence" value="ECO:0007669"/>
    <property type="project" value="UniProtKB-KW"/>
</dbReference>
<proteinExistence type="predicted"/>
<dbReference type="AlphaFoldDB" id="A0AAD7P592"/>
<evidence type="ECO:0000313" key="2">
    <source>
        <dbReference type="EMBL" id="KAJ7942748.1"/>
    </source>
</evidence>
<comment type="caution">
    <text evidence="2">The sequence shown here is derived from an EMBL/GenBank/DDBJ whole genome shotgun (WGS) entry which is preliminary data.</text>
</comment>
<feature type="compositionally biased region" description="Polar residues" evidence="1">
    <location>
        <begin position="102"/>
        <end position="119"/>
    </location>
</feature>
<organism evidence="2 3">
    <name type="scientific">Quillaja saponaria</name>
    <name type="common">Soap bark tree</name>
    <dbReference type="NCBI Taxonomy" id="32244"/>
    <lineage>
        <taxon>Eukaryota</taxon>
        <taxon>Viridiplantae</taxon>
        <taxon>Streptophyta</taxon>
        <taxon>Embryophyta</taxon>
        <taxon>Tracheophyta</taxon>
        <taxon>Spermatophyta</taxon>
        <taxon>Magnoliopsida</taxon>
        <taxon>eudicotyledons</taxon>
        <taxon>Gunneridae</taxon>
        <taxon>Pentapetalae</taxon>
        <taxon>rosids</taxon>
        <taxon>fabids</taxon>
        <taxon>Fabales</taxon>
        <taxon>Quillajaceae</taxon>
        <taxon>Quillaja</taxon>
    </lineage>
</organism>
<dbReference type="InterPro" id="IPR053063">
    <property type="entry name" value="PWWP_domain_containing_PDP"/>
</dbReference>
<accession>A0AAD7P592</accession>
<dbReference type="Proteomes" id="UP001163823">
    <property type="component" value="Chromosome 14"/>
</dbReference>
<protein>
    <submittedName>
        <fullName evidence="2">Serine/threonine protein kinase ATM</fullName>
    </submittedName>
</protein>
<feature type="region of interest" description="Disordered" evidence="1">
    <location>
        <begin position="526"/>
        <end position="554"/>
    </location>
</feature>
<sequence length="554" mass="62314">MKFQNVENTGIRKESSLRYGVDKSSSVRSFEPGRLIEYLQTLSEFPSGGIDRLELVIAKAQLRAFYRFKGYHCLPELQNCGGLSDNETYTLFDGASPMCKNGDQTFTSPENSKRQSSSSHKPKRNLKEGVYPTKKERSLTELMDGIPDSPDSDGWSDGRTFVSLLSSSSGKKRKAAENCANHLVTNGGRKTISFAKVSNTAHLPKKSFRIGECISRVASQLTGSPSVLNYCKDRSQKLDGSYDELDVEASNVSLHISDETRKESLTIPTEYSSLTDLLSLLQLAAQEPLNDYSSLNFVVSFFSDFRNSIILGNSDEREVTFMEKVGNKRKRPTIAGSPETFEFEDMSDTYWKDRVIKNGSEEQPSRRNRRREYQLALAEPEKPLQVSRRSYSRKRYSEDNNAEAADKPAGYIDENSPAELTMNFAELNSVPSETNLNKMFRRFGPLREFETEVDRESSRARVVFKKCSDAEIAFSSAKKFNIFGRTLVNYHLNYTPSALFKASSVTTAQEQEMHLDLSTLHAPWTSTSPYSYPQPITEEQQDSGAHEIGQSSQG</sequence>
<keyword evidence="2" id="KW-0418">Kinase</keyword>
<feature type="region of interest" description="Disordered" evidence="1">
    <location>
        <begin position="378"/>
        <end position="414"/>
    </location>
</feature>
<evidence type="ECO:0000313" key="3">
    <source>
        <dbReference type="Proteomes" id="UP001163823"/>
    </source>
</evidence>
<feature type="region of interest" description="Disordered" evidence="1">
    <location>
        <begin position="102"/>
        <end position="132"/>
    </location>
</feature>
<keyword evidence="2" id="KW-0808">Transferase</keyword>
<keyword evidence="2" id="KW-0723">Serine/threonine-protein kinase</keyword>
<keyword evidence="3" id="KW-1185">Reference proteome</keyword>
<dbReference type="KEGG" id="qsa:O6P43_032378"/>
<dbReference type="PANTHER" id="PTHR42851:SF4">
    <property type="entry name" value="PWWP DOMAIN-CONTAINING PROTEIN"/>
    <property type="match status" value="1"/>
</dbReference>
<gene>
    <name evidence="2" type="ORF">O6P43_032378</name>
</gene>
<dbReference type="PANTHER" id="PTHR42851">
    <property type="entry name" value="ALDOLASE-RELATED"/>
    <property type="match status" value="1"/>
</dbReference>
<name>A0AAD7P592_QUISA</name>
<evidence type="ECO:0000256" key="1">
    <source>
        <dbReference type="SAM" id="MobiDB-lite"/>
    </source>
</evidence>